<sequence>VFIIDISAYENSTEAAAFDSSLKKANFGTIQNHENVKQILPVSTFLIQKPFEFPRQQNEKVSEPEVSQFRGSQRLFNPNESKKGGQKGRRNKHGKSKRFDNSQNGVILENNLNDPNSQIVFTILDFTKNQSFYALRYSYKPSEDIEMPLQIFDNINYEGDIKNLIHLQITRNKSYKKDKFECKNLGNGIFVVKAICVFSTGSPIKCFTNICGEIEFSDEVLSKVLLADVTLDCWLQFSFVKSSDVNLNNPSINHITYKFHSVEKVNTDFDVAYDAPLWKKSKPRKMYEIYDPFFRNYPSKVLQYLNRSTIYIPGKPRIPVSLALKEFSNGAKVELKPHMPIIVNICYCEILKRFIVYEMRTTRNGMELQATFTPDNFHQVNLSPVVSCPGFFIFGKNGLIHDKYGKLSEFHNLRLGITSVFHYVDPDEWSYTSLEIPQSKKINLDELQNIVFDAMDEIFHNEFYSPHLHYCLIYALEKNETYKVGHWYKLTIDSLNDETYVAIVNAKLVEDYGHIPSKKNGSNYEFLVEVSVQCCNIFKLLAAPYLGAIGMKEADSEKCFNGKEFHACSILFPVAKEVPEHRPQIRPIFIQCFKDINDGMTSGCFK</sequence>
<dbReference type="WBParaSite" id="PS1159_v2.g11581.t1">
    <property type="protein sequence ID" value="PS1159_v2.g11581.t1"/>
    <property type="gene ID" value="PS1159_v2.g11581"/>
</dbReference>
<reference evidence="2" key="1">
    <citation type="submission" date="2022-11" db="UniProtKB">
        <authorList>
            <consortium name="WormBaseParasite"/>
        </authorList>
    </citation>
    <scope>IDENTIFICATION</scope>
</reference>
<evidence type="ECO:0000313" key="2">
    <source>
        <dbReference type="WBParaSite" id="PS1159_v2.g11581.t1"/>
    </source>
</evidence>
<dbReference type="Proteomes" id="UP000887580">
    <property type="component" value="Unplaced"/>
</dbReference>
<accession>A0AC35EZ96</accession>
<name>A0AC35EZ96_9BILA</name>
<protein>
    <submittedName>
        <fullName evidence="2">Uncharacterized protein</fullName>
    </submittedName>
</protein>
<proteinExistence type="predicted"/>
<evidence type="ECO:0000313" key="1">
    <source>
        <dbReference type="Proteomes" id="UP000887580"/>
    </source>
</evidence>
<organism evidence="1 2">
    <name type="scientific">Panagrolaimus sp. PS1159</name>
    <dbReference type="NCBI Taxonomy" id="55785"/>
    <lineage>
        <taxon>Eukaryota</taxon>
        <taxon>Metazoa</taxon>
        <taxon>Ecdysozoa</taxon>
        <taxon>Nematoda</taxon>
        <taxon>Chromadorea</taxon>
        <taxon>Rhabditida</taxon>
        <taxon>Tylenchina</taxon>
        <taxon>Panagrolaimomorpha</taxon>
        <taxon>Panagrolaimoidea</taxon>
        <taxon>Panagrolaimidae</taxon>
        <taxon>Panagrolaimus</taxon>
    </lineage>
</organism>